<evidence type="ECO:0000313" key="2">
    <source>
        <dbReference type="Proteomes" id="UP001149079"/>
    </source>
</evidence>
<sequence>MPEMEAHPVLPKMIELQKTRDSALYLPRGWLILEKLSEHPTPVTREDFDNGMGPAYTSGKYLCRLAGAGNEGKLAYMRIYKQIPLAGTELDNLDVRKAQASESRNHVELDALKYLTENRCTATPKLRGYGIEKQDSTTLSPADISCTLYGKRSQEILLILKSSGTFPTTNERSSVTTSKRPTRLRFGYELSLATAPKIILDKATGDVKISGFRRAGRIPRNTGWDDYNFVMFFLVLTSPARYQYIPTMANDLKQGEGNGWIW</sequence>
<protein>
    <submittedName>
        <fullName evidence="1">Uncharacterized protein</fullName>
    </submittedName>
</protein>
<dbReference type="OrthoDB" id="5401170at2759"/>
<name>A0A9W9GT70_9EURO</name>
<evidence type="ECO:0000313" key="1">
    <source>
        <dbReference type="EMBL" id="KAJ5129481.1"/>
    </source>
</evidence>
<dbReference type="EMBL" id="JAPQKL010000005">
    <property type="protein sequence ID" value="KAJ5129481.1"/>
    <property type="molecule type" value="Genomic_DNA"/>
</dbReference>
<reference evidence="1" key="2">
    <citation type="journal article" date="2023" name="IMA Fungus">
        <title>Comparative genomic study of the Penicillium genus elucidates a diverse pangenome and 15 lateral gene transfer events.</title>
        <authorList>
            <person name="Petersen C."/>
            <person name="Sorensen T."/>
            <person name="Nielsen M.R."/>
            <person name="Sondergaard T.E."/>
            <person name="Sorensen J.L."/>
            <person name="Fitzpatrick D.A."/>
            <person name="Frisvad J.C."/>
            <person name="Nielsen K.L."/>
        </authorList>
    </citation>
    <scope>NUCLEOTIDE SEQUENCE</scope>
    <source>
        <strain evidence="1">IBT 22155</strain>
    </source>
</reference>
<dbReference type="GeneID" id="81405434"/>
<gene>
    <name evidence="1" type="ORF">N7515_005520</name>
</gene>
<dbReference type="RefSeq" id="XP_056519860.1">
    <property type="nucleotide sequence ID" value="XM_056666264.1"/>
</dbReference>
<proteinExistence type="predicted"/>
<reference evidence="1" key="1">
    <citation type="submission" date="2022-11" db="EMBL/GenBank/DDBJ databases">
        <authorList>
            <person name="Petersen C."/>
        </authorList>
    </citation>
    <scope>NUCLEOTIDE SEQUENCE</scope>
    <source>
        <strain evidence="1">IBT 22155</strain>
    </source>
</reference>
<dbReference type="AlphaFoldDB" id="A0A9W9GT70"/>
<keyword evidence="2" id="KW-1185">Reference proteome</keyword>
<comment type="caution">
    <text evidence="1">The sequence shown here is derived from an EMBL/GenBank/DDBJ whole genome shotgun (WGS) entry which is preliminary data.</text>
</comment>
<accession>A0A9W9GT70</accession>
<organism evidence="1 2">
    <name type="scientific">Penicillium bovifimosum</name>
    <dbReference type="NCBI Taxonomy" id="126998"/>
    <lineage>
        <taxon>Eukaryota</taxon>
        <taxon>Fungi</taxon>
        <taxon>Dikarya</taxon>
        <taxon>Ascomycota</taxon>
        <taxon>Pezizomycotina</taxon>
        <taxon>Eurotiomycetes</taxon>
        <taxon>Eurotiomycetidae</taxon>
        <taxon>Eurotiales</taxon>
        <taxon>Aspergillaceae</taxon>
        <taxon>Penicillium</taxon>
    </lineage>
</organism>
<dbReference type="Proteomes" id="UP001149079">
    <property type="component" value="Unassembled WGS sequence"/>
</dbReference>